<keyword evidence="2" id="KW-0812">Transmembrane</keyword>
<accession>A0A4R5B270</accession>
<keyword evidence="2" id="KW-1133">Transmembrane helix</keyword>
<feature type="non-terminal residue" evidence="3">
    <location>
        <position position="80"/>
    </location>
</feature>
<dbReference type="Proteomes" id="UP000294513">
    <property type="component" value="Unassembled WGS sequence"/>
</dbReference>
<evidence type="ECO:0000256" key="1">
    <source>
        <dbReference type="SAM" id="MobiDB-lite"/>
    </source>
</evidence>
<organism evidence="3 4">
    <name type="scientific">Actinomadura rubrisoli</name>
    <dbReference type="NCBI Taxonomy" id="2530368"/>
    <lineage>
        <taxon>Bacteria</taxon>
        <taxon>Bacillati</taxon>
        <taxon>Actinomycetota</taxon>
        <taxon>Actinomycetes</taxon>
        <taxon>Streptosporangiales</taxon>
        <taxon>Thermomonosporaceae</taxon>
        <taxon>Actinomadura</taxon>
    </lineage>
</organism>
<name>A0A4R5B270_9ACTN</name>
<dbReference type="AlphaFoldDB" id="A0A4R5B270"/>
<feature type="transmembrane region" description="Helical" evidence="2">
    <location>
        <begin position="28"/>
        <end position="49"/>
    </location>
</feature>
<gene>
    <name evidence="3" type="ORF">E1298_28585</name>
</gene>
<reference evidence="3 4" key="1">
    <citation type="submission" date="2019-03" db="EMBL/GenBank/DDBJ databases">
        <title>Draft genome sequences of novel Actinobacteria.</title>
        <authorList>
            <person name="Sahin N."/>
            <person name="Ay H."/>
            <person name="Saygin H."/>
        </authorList>
    </citation>
    <scope>NUCLEOTIDE SEQUENCE [LARGE SCALE GENOMIC DNA]</scope>
    <source>
        <strain evidence="3 4">H3C3</strain>
    </source>
</reference>
<comment type="caution">
    <text evidence="3">The sequence shown here is derived from an EMBL/GenBank/DDBJ whole genome shotgun (WGS) entry which is preliminary data.</text>
</comment>
<keyword evidence="4" id="KW-1185">Reference proteome</keyword>
<feature type="region of interest" description="Disordered" evidence="1">
    <location>
        <begin position="1"/>
        <end position="20"/>
    </location>
</feature>
<keyword evidence="2" id="KW-0472">Membrane</keyword>
<evidence type="ECO:0000313" key="4">
    <source>
        <dbReference type="Proteomes" id="UP000294513"/>
    </source>
</evidence>
<protein>
    <submittedName>
        <fullName evidence="3">Uncharacterized protein</fullName>
    </submittedName>
</protein>
<dbReference type="EMBL" id="SMKU01000184">
    <property type="protein sequence ID" value="TDD79093.1"/>
    <property type="molecule type" value="Genomic_DNA"/>
</dbReference>
<feature type="compositionally biased region" description="Low complexity" evidence="1">
    <location>
        <begin position="66"/>
        <end position="80"/>
    </location>
</feature>
<sequence>MGLPRPQEPFQRVYSAPERPAPARRPRLLALLIAIVSFVVAAVAVFLLTPVGHEERAARTPEPSVTGDTPTADDPGTPAP</sequence>
<feature type="region of interest" description="Disordered" evidence="1">
    <location>
        <begin position="52"/>
        <end position="80"/>
    </location>
</feature>
<evidence type="ECO:0000256" key="2">
    <source>
        <dbReference type="SAM" id="Phobius"/>
    </source>
</evidence>
<proteinExistence type="predicted"/>
<evidence type="ECO:0000313" key="3">
    <source>
        <dbReference type="EMBL" id="TDD79093.1"/>
    </source>
</evidence>
<dbReference type="RefSeq" id="WP_207944888.1">
    <property type="nucleotide sequence ID" value="NZ_SMKU01000184.1"/>
</dbReference>